<sequence>MKAQLWGREGGSGIYFERSLGLYLYTYCNARDPRRHLRLVSTSGSLGTAYAEVTLLNREGRPKMKDHTPNNPGGRMRVLMARSGSPQILYTSVTLGGAFERRSDCLHHTDPQAKAEAKSRISRYARLVAELEWIADSLVIRF</sequence>
<dbReference type="Proteomes" id="UP000250043">
    <property type="component" value="Unassembled WGS sequence"/>
</dbReference>
<dbReference type="AlphaFoldDB" id="A0A8E2AK33"/>
<reference evidence="1 2" key="1">
    <citation type="submission" date="2016-07" db="EMBL/GenBank/DDBJ databases">
        <title>Draft genome of the white-rot fungus Obba rivulosa 3A-2.</title>
        <authorList>
            <consortium name="DOE Joint Genome Institute"/>
            <person name="Miettinen O."/>
            <person name="Riley R."/>
            <person name="Acob R."/>
            <person name="Barry K."/>
            <person name="Cullen D."/>
            <person name="De Vries R."/>
            <person name="Hainaut M."/>
            <person name="Hatakka A."/>
            <person name="Henrissat B."/>
            <person name="Hilden K."/>
            <person name="Kuo R."/>
            <person name="Labutti K."/>
            <person name="Lipzen A."/>
            <person name="Makela M.R."/>
            <person name="Sandor L."/>
            <person name="Spatafora J.W."/>
            <person name="Grigoriev I.V."/>
            <person name="Hibbett D.S."/>
        </authorList>
    </citation>
    <scope>NUCLEOTIDE SEQUENCE [LARGE SCALE GENOMIC DNA]</scope>
    <source>
        <strain evidence="1 2">3A-2</strain>
    </source>
</reference>
<gene>
    <name evidence="1" type="ORF">OBBRIDRAFT_808758</name>
</gene>
<evidence type="ECO:0000313" key="1">
    <source>
        <dbReference type="EMBL" id="OCH83765.1"/>
    </source>
</evidence>
<name>A0A8E2AK33_9APHY</name>
<protein>
    <submittedName>
        <fullName evidence="1">Uncharacterized protein</fullName>
    </submittedName>
</protein>
<evidence type="ECO:0000313" key="2">
    <source>
        <dbReference type="Proteomes" id="UP000250043"/>
    </source>
</evidence>
<organism evidence="1 2">
    <name type="scientific">Obba rivulosa</name>
    <dbReference type="NCBI Taxonomy" id="1052685"/>
    <lineage>
        <taxon>Eukaryota</taxon>
        <taxon>Fungi</taxon>
        <taxon>Dikarya</taxon>
        <taxon>Basidiomycota</taxon>
        <taxon>Agaricomycotina</taxon>
        <taxon>Agaricomycetes</taxon>
        <taxon>Polyporales</taxon>
        <taxon>Gelatoporiaceae</taxon>
        <taxon>Obba</taxon>
    </lineage>
</organism>
<dbReference type="EMBL" id="KV722825">
    <property type="protein sequence ID" value="OCH83765.1"/>
    <property type="molecule type" value="Genomic_DNA"/>
</dbReference>
<proteinExistence type="predicted"/>
<accession>A0A8E2AK33</accession>
<keyword evidence="2" id="KW-1185">Reference proteome</keyword>